<keyword evidence="1" id="KW-0812">Transmembrane</keyword>
<keyword evidence="1" id="KW-0472">Membrane</keyword>
<feature type="transmembrane region" description="Helical" evidence="1">
    <location>
        <begin position="12"/>
        <end position="36"/>
    </location>
</feature>
<protein>
    <submittedName>
        <fullName evidence="2">Uncharacterized protein</fullName>
    </submittedName>
</protein>
<dbReference type="AlphaFoldDB" id="A0A1F5CH44"/>
<dbReference type="EMBL" id="MEZA01000018">
    <property type="protein sequence ID" value="OGD42183.1"/>
    <property type="molecule type" value="Genomic_DNA"/>
</dbReference>
<proteinExistence type="predicted"/>
<reference evidence="2 3" key="1">
    <citation type="journal article" date="2016" name="Nat. Commun.">
        <title>Thousands of microbial genomes shed light on interconnected biogeochemical processes in an aquifer system.</title>
        <authorList>
            <person name="Anantharaman K."/>
            <person name="Brown C.T."/>
            <person name="Hug L.A."/>
            <person name="Sharon I."/>
            <person name="Castelle C.J."/>
            <person name="Probst A.J."/>
            <person name="Thomas B.C."/>
            <person name="Singh A."/>
            <person name="Wilkins M.J."/>
            <person name="Karaoz U."/>
            <person name="Brodie E.L."/>
            <person name="Williams K.H."/>
            <person name="Hubbard S.S."/>
            <person name="Banfield J.F."/>
        </authorList>
    </citation>
    <scope>NUCLEOTIDE SEQUENCE [LARGE SCALE GENOMIC DNA]</scope>
</reference>
<evidence type="ECO:0000256" key="1">
    <source>
        <dbReference type="SAM" id="Phobius"/>
    </source>
</evidence>
<comment type="caution">
    <text evidence="2">The sequence shown here is derived from an EMBL/GenBank/DDBJ whole genome shotgun (WGS) entry which is preliminary data.</text>
</comment>
<accession>A0A1F5CH44</accession>
<name>A0A1F5CH44_9BACT</name>
<feature type="transmembrane region" description="Helical" evidence="1">
    <location>
        <begin position="66"/>
        <end position="89"/>
    </location>
</feature>
<sequence>MFLLERNGGGTVTLYQALYIMVATYLLVGVAIGLLFSNDIIKSIARGNSDINTSLKLRKLMQQKPLIGLFVLTVVCSVCWLPIFILALIKRD</sequence>
<evidence type="ECO:0000313" key="2">
    <source>
        <dbReference type="EMBL" id="OGD42183.1"/>
    </source>
</evidence>
<dbReference type="Proteomes" id="UP000178974">
    <property type="component" value="Unassembled WGS sequence"/>
</dbReference>
<organism evidence="2 3">
    <name type="scientific">Candidatus Azambacteria bacterium RIFOXYD1_FULL_42_11</name>
    <dbReference type="NCBI Taxonomy" id="1797310"/>
    <lineage>
        <taxon>Bacteria</taxon>
        <taxon>Candidatus Azamiibacteriota</taxon>
    </lineage>
</organism>
<keyword evidence="1" id="KW-1133">Transmembrane helix</keyword>
<gene>
    <name evidence="2" type="ORF">A2567_01850</name>
</gene>
<evidence type="ECO:0000313" key="3">
    <source>
        <dbReference type="Proteomes" id="UP000178974"/>
    </source>
</evidence>